<reference evidence="5 6" key="1">
    <citation type="submission" date="2019-07" db="EMBL/GenBank/DDBJ databases">
        <title>Whole genome shotgun sequence of Acinetobacter johnsonii NBRC 102197.</title>
        <authorList>
            <person name="Hosoyama A."/>
            <person name="Uohara A."/>
            <person name="Ohji S."/>
            <person name="Ichikawa N."/>
        </authorList>
    </citation>
    <scope>NUCLEOTIDE SEQUENCE [LARGE SCALE GENOMIC DNA]</scope>
    <source>
        <strain evidence="5 6">NBRC 102197</strain>
    </source>
</reference>
<dbReference type="EMBL" id="BJUJ01000067">
    <property type="protein sequence ID" value="GEK44941.1"/>
    <property type="molecule type" value="Genomic_DNA"/>
</dbReference>
<dbReference type="Pfam" id="PF01464">
    <property type="entry name" value="SLT"/>
    <property type="match status" value="1"/>
</dbReference>
<dbReference type="PANTHER" id="PTHR37423:SF2">
    <property type="entry name" value="MEMBRANE-BOUND LYTIC MUREIN TRANSGLYCOSYLASE C"/>
    <property type="match status" value="1"/>
</dbReference>
<dbReference type="Proteomes" id="UP000321274">
    <property type="component" value="Unassembled WGS sequence"/>
</dbReference>
<dbReference type="SUPFAM" id="SSF53955">
    <property type="entry name" value="Lysozyme-like"/>
    <property type="match status" value="1"/>
</dbReference>
<dbReference type="AlphaFoldDB" id="A0AAV3VV30"/>
<dbReference type="Gene3D" id="1.10.530.10">
    <property type="match status" value="1"/>
</dbReference>
<gene>
    <name evidence="5" type="ORF">AJO04nite_21990</name>
</gene>
<dbReference type="RefSeq" id="WP_228254581.1">
    <property type="nucleotide sequence ID" value="NZ_BJUJ01000067.1"/>
</dbReference>
<feature type="domain" description="Transglycosylase SLT" evidence="4">
    <location>
        <begin position="651"/>
        <end position="747"/>
    </location>
</feature>
<organism evidence="5 6">
    <name type="scientific">Acinetobacter johnsonii</name>
    <dbReference type="NCBI Taxonomy" id="40214"/>
    <lineage>
        <taxon>Bacteria</taxon>
        <taxon>Pseudomonadati</taxon>
        <taxon>Pseudomonadota</taxon>
        <taxon>Gammaproteobacteria</taxon>
        <taxon>Moraxellales</taxon>
        <taxon>Moraxellaceae</taxon>
        <taxon>Acinetobacter</taxon>
    </lineage>
</organism>
<accession>A0AAV3VV30</accession>
<comment type="caution">
    <text evidence="5">The sequence shown here is derived from an EMBL/GenBank/DDBJ whole genome shotgun (WGS) entry which is preliminary data.</text>
</comment>
<evidence type="ECO:0000313" key="6">
    <source>
        <dbReference type="Proteomes" id="UP000321274"/>
    </source>
</evidence>
<comment type="similarity">
    <text evidence="1">Belongs to the transglycosylase Slt family.</text>
</comment>
<keyword evidence="2" id="KW-0175">Coiled coil</keyword>
<feature type="region of interest" description="Disordered" evidence="3">
    <location>
        <begin position="1226"/>
        <end position="1248"/>
    </location>
</feature>
<evidence type="ECO:0000256" key="2">
    <source>
        <dbReference type="SAM" id="Coils"/>
    </source>
</evidence>
<sequence>MATASLGRLTLDLVAKIGNFTEPMTKAERHAKNASNNIADSFGIASVAAKALGVAVAGISVGGVVSFANQTMNAGNEIKKFSQLANSSTRDFQYFAKGAETAGFSMEKFADVNKDVLDRLGEVSRGEGEMMDFFERIAPKIGVTAAQFKNLSGPEALQAYYNGLQKANLSHAEQVTYMEQLANDASMLIPLLKNGGEGFQKWGDAAERMNALMSDEMIANLALAKENVQLLNLQWEGAKNTLINGSMPAIQATIDNMDALTNVTMIAGAYLAGSYIPTLAIATKGLVTDTVAKISNIASTRAKTLADYEVAKANLAATAAMVRAMGVANAQTAAMMANARAAYQQAAAAKATMFAGSGLLGVLGGPVGLGITMASVAAGYLLMKDGAEKATASIDIQGKSVADLVIKYRELNTLQRDNETKALADQVEDLGLKYRVASSDLYSFMEALPISDEKIATFTKLNSELSQGRISSNEYYEAVKNVNILTDSQLSKVRGLVGGYVEAKNKFNEAETAQDALANSMGSTTQKAKEQAAEVAGLSEEIKKLLGTNKEAMLKNTSLNAMVGAGADPKLAEYLYEARKAQGILGTSKMLSEDVRKSVLARYNSEIGLNKTLEERAKIEERNKKLIEAQGDAMKVNALVASNAAKANAEALEAAKNLPKGLLSAVNMVESPNSNNATSRAGAGGPMQFMPATADRYKVDIKSVESSYRGASEYLKRLLEMFDGDLENALRAYNWGEGNMQNYLKYGSGMKGREKGYFPDRPMPKETREYSGKVMGFMGGASGVSFTEGYSYDDWLKEQEKFSIERERREKEQAAKQLDLANAVATEKVRINTKLAQDIKSIEEAGFPESESKKLIAEYQRRADIDIQIADAAQIDKLSSFSDYTKSEEQLLNESYARRQRDLKLDISLTIGAYTEASAHIEKQRVMELSALQISQQWQLLEAQSSYLKEADYLRARYALEVSEIEKVRDAKIRAGLLQSHGIASSDEFYSKRDQAWNNYQDVDAKMTDTVQYRNLDGEYSAQRDAIDKAKDWELISEEEHKQSLLDLDERFLQERAKLNLSYGEDIFGSSTEIMKNAFGEQSGLYKTMFATQKAFAIAQSLISIQQGLANAASNPWPTNLAAMASVAAATSSIISNISSVAGVFHGGTDYVPKESSYLLDKGERVLSPRQNKDLTSFLEGRGNLSNSGTTVNVNHDPSLAVTTRDDGNGNIDVYVRKIVEDSWSQLSRPNSKQSKLMGQNFNAPRRR</sequence>
<dbReference type="InterPro" id="IPR008258">
    <property type="entry name" value="Transglycosylase_SLT_dom_1"/>
</dbReference>
<proteinExistence type="inferred from homology"/>
<evidence type="ECO:0000256" key="3">
    <source>
        <dbReference type="SAM" id="MobiDB-lite"/>
    </source>
</evidence>
<dbReference type="PANTHER" id="PTHR37423">
    <property type="entry name" value="SOLUBLE LYTIC MUREIN TRANSGLYCOSYLASE-RELATED"/>
    <property type="match status" value="1"/>
</dbReference>
<protein>
    <recommendedName>
        <fullName evidence="4">Transglycosylase SLT domain-containing protein</fullName>
    </recommendedName>
</protein>
<evidence type="ECO:0000313" key="5">
    <source>
        <dbReference type="EMBL" id="GEK44941.1"/>
    </source>
</evidence>
<dbReference type="InterPro" id="IPR023346">
    <property type="entry name" value="Lysozyme-like_dom_sf"/>
</dbReference>
<evidence type="ECO:0000259" key="4">
    <source>
        <dbReference type="Pfam" id="PF01464"/>
    </source>
</evidence>
<name>A0AAV3VV30_ACIJO</name>
<feature type="coiled-coil region" evidence="2">
    <location>
        <begin position="797"/>
        <end position="824"/>
    </location>
</feature>
<evidence type="ECO:0000256" key="1">
    <source>
        <dbReference type="ARBA" id="ARBA00007734"/>
    </source>
</evidence>
<dbReference type="CDD" id="cd00254">
    <property type="entry name" value="LT-like"/>
    <property type="match status" value="1"/>
</dbReference>